<name>A0A8J7U7X5_9BACT</name>
<gene>
    <name evidence="1" type="ORF">J3U88_25500</name>
</gene>
<dbReference type="RefSeq" id="WP_207861834.1">
    <property type="nucleotide sequence ID" value="NZ_JAFREP010000028.1"/>
</dbReference>
<evidence type="ECO:0000313" key="1">
    <source>
        <dbReference type="EMBL" id="MBO1321861.1"/>
    </source>
</evidence>
<comment type="caution">
    <text evidence="1">The sequence shown here is derived from an EMBL/GenBank/DDBJ whole genome shotgun (WGS) entry which is preliminary data.</text>
</comment>
<reference evidence="1" key="1">
    <citation type="submission" date="2021-03" db="EMBL/GenBank/DDBJ databases">
        <authorList>
            <person name="Wang G."/>
        </authorList>
    </citation>
    <scope>NUCLEOTIDE SEQUENCE</scope>
    <source>
        <strain evidence="1">KCTC 12899</strain>
    </source>
</reference>
<keyword evidence="2" id="KW-1185">Reference proteome</keyword>
<accession>A0A8J7U7X5</accession>
<organism evidence="1 2">
    <name type="scientific">Acanthopleuribacter pedis</name>
    <dbReference type="NCBI Taxonomy" id="442870"/>
    <lineage>
        <taxon>Bacteria</taxon>
        <taxon>Pseudomonadati</taxon>
        <taxon>Acidobacteriota</taxon>
        <taxon>Holophagae</taxon>
        <taxon>Acanthopleuribacterales</taxon>
        <taxon>Acanthopleuribacteraceae</taxon>
        <taxon>Acanthopleuribacter</taxon>
    </lineage>
</organism>
<protein>
    <submittedName>
        <fullName evidence="1">Uncharacterized protein</fullName>
    </submittedName>
</protein>
<dbReference type="Proteomes" id="UP000664417">
    <property type="component" value="Unassembled WGS sequence"/>
</dbReference>
<dbReference type="EMBL" id="JAFREP010000028">
    <property type="protein sequence ID" value="MBO1321861.1"/>
    <property type="molecule type" value="Genomic_DNA"/>
</dbReference>
<evidence type="ECO:0000313" key="2">
    <source>
        <dbReference type="Proteomes" id="UP000664417"/>
    </source>
</evidence>
<dbReference type="AlphaFoldDB" id="A0A8J7U7X5"/>
<proteinExistence type="predicted"/>
<sequence length="402" mass="45288">MLLILLEMTFFGWQTSHEPDPSVPVLYVKDFTAPINPELEVYTYILRQDFEASLSEENCVRIVSRNEMDESAKDQLNEAELQRRSGNPNVKAEPALQPITRAQGVIKGEITRLEKGSEYIISARITFFNTTLRSIAQEKFTIEALYSSDGRKALLKKLVKQLCKPLAGDQNRLEPEKPSSKLKGRIRKAIKLHHQEKYQTALIEFTDLAAGGTIELGEEAFKLVRSYLYSCYLNYAAQFHKGKPSPFYCDIIQQGIDLGEPRSPEGLDRTYGQLLIQKAACLVNEKKLEEAEVQLQIAKTFFKSMTIDPEVNFYIESIDNARAELKRGVISPGDCITNSRGLQGWIGTVLGRELNTLTVEIKCANDISKHPAGSTVSMNLNDVERTKSVSMSLYLCSLRFCN</sequence>